<sequence>VALSLVVFAGAGTTGKAAGKTVTPELKIHAKATSTYVSGYSPAKIRTAYGIDQLANQGAGKTIAIVDAYGDANIKSDIKTFDSQFGLADPTISVVYPNGKPSSDGGWALETALDVEWDSCRSTS</sequence>
<proteinExistence type="predicted"/>
<dbReference type="AlphaFoldDB" id="A0A060C4X8"/>
<name>A0A060C4X8_9ACTN</name>
<protein>
    <submittedName>
        <fullName evidence="1">CAZy families CBM5 protein</fullName>
    </submittedName>
</protein>
<dbReference type="GO" id="GO:0006508">
    <property type="term" value="P:proteolysis"/>
    <property type="evidence" value="ECO:0007669"/>
    <property type="project" value="InterPro"/>
</dbReference>
<feature type="non-terminal residue" evidence="1">
    <location>
        <position position="1"/>
    </location>
</feature>
<dbReference type="EMBL" id="KF120806">
    <property type="protein sequence ID" value="AIA88085.1"/>
    <property type="molecule type" value="Genomic_DNA"/>
</dbReference>
<feature type="non-terminal residue" evidence="1">
    <location>
        <position position="124"/>
    </location>
</feature>
<dbReference type="GO" id="GO:0004252">
    <property type="term" value="F:serine-type endopeptidase activity"/>
    <property type="evidence" value="ECO:0007669"/>
    <property type="project" value="InterPro"/>
</dbReference>
<dbReference type="InterPro" id="IPR036852">
    <property type="entry name" value="Peptidase_S8/S53_dom_sf"/>
</dbReference>
<evidence type="ECO:0000313" key="1">
    <source>
        <dbReference type="EMBL" id="AIA88085.1"/>
    </source>
</evidence>
<reference evidence="1" key="1">
    <citation type="journal article" date="2013" name="Environ. Microbiol.">
        <title>Seasonally variable intestinal metagenomes of the red palm weevil (Rhynchophorus ferrugineus).</title>
        <authorList>
            <person name="Jia S."/>
            <person name="Zhang X."/>
            <person name="Zhang G."/>
            <person name="Yin A."/>
            <person name="Zhang S."/>
            <person name="Li F."/>
            <person name="Wang L."/>
            <person name="Zhao D."/>
            <person name="Yun Q."/>
            <person name="Tala"/>
            <person name="Wang J."/>
            <person name="Sun G."/>
            <person name="Baabdullah M."/>
            <person name="Yu X."/>
            <person name="Hu S."/>
            <person name="Al-Mssallem I.S."/>
            <person name="Yu J."/>
        </authorList>
    </citation>
    <scope>NUCLEOTIDE SEQUENCE</scope>
</reference>
<dbReference type="Gene3D" id="3.40.50.200">
    <property type="entry name" value="Peptidase S8/S53 domain"/>
    <property type="match status" value="1"/>
</dbReference>
<organism evidence="1">
    <name type="scientific">uncultured Catenulispora sp</name>
    <dbReference type="NCBI Taxonomy" id="487357"/>
    <lineage>
        <taxon>Bacteria</taxon>
        <taxon>Bacillati</taxon>
        <taxon>Actinomycetota</taxon>
        <taxon>Actinomycetes</taxon>
        <taxon>Catenulisporales</taxon>
        <taxon>Catenulisporaceae</taxon>
        <taxon>Catenulispora</taxon>
        <taxon>environmental samples</taxon>
    </lineage>
</organism>
<dbReference type="SUPFAM" id="SSF52743">
    <property type="entry name" value="Subtilisin-like"/>
    <property type="match status" value="1"/>
</dbReference>
<accession>A0A060C4X8</accession>